<name>A0AC35TI24_9BILA</name>
<dbReference type="Proteomes" id="UP000095286">
    <property type="component" value="Unplaced"/>
</dbReference>
<reference evidence="2" key="1">
    <citation type="submission" date="2016-11" db="UniProtKB">
        <authorList>
            <consortium name="WormBaseParasite"/>
        </authorList>
    </citation>
    <scope>IDENTIFICATION</scope>
    <source>
        <strain evidence="2">KR3021</strain>
    </source>
</reference>
<evidence type="ECO:0000313" key="1">
    <source>
        <dbReference type="Proteomes" id="UP000095286"/>
    </source>
</evidence>
<dbReference type="WBParaSite" id="RSKR_0000085450.1">
    <property type="protein sequence ID" value="RSKR_0000085450.1"/>
    <property type="gene ID" value="RSKR_0000085450"/>
</dbReference>
<organism evidence="1 2">
    <name type="scientific">Rhabditophanes sp. KR3021</name>
    <dbReference type="NCBI Taxonomy" id="114890"/>
    <lineage>
        <taxon>Eukaryota</taxon>
        <taxon>Metazoa</taxon>
        <taxon>Ecdysozoa</taxon>
        <taxon>Nematoda</taxon>
        <taxon>Chromadorea</taxon>
        <taxon>Rhabditida</taxon>
        <taxon>Tylenchina</taxon>
        <taxon>Panagrolaimomorpha</taxon>
        <taxon>Strongyloidoidea</taxon>
        <taxon>Alloionematidae</taxon>
        <taxon>Rhabditophanes</taxon>
    </lineage>
</organism>
<sequence>LVLSFQNQHYPYKNQLKRSNAEFMNGLLQMDLDRISEVGKRSNAEFINGLIGMNLKGIHDAGRKR</sequence>
<protein>
    <submittedName>
        <fullName evidence="2">ISLre2 family transposase</fullName>
    </submittedName>
</protein>
<accession>A0AC35TI24</accession>
<proteinExistence type="predicted"/>
<evidence type="ECO:0000313" key="2">
    <source>
        <dbReference type="WBParaSite" id="RSKR_0000085450.1"/>
    </source>
</evidence>